<dbReference type="InterPro" id="IPR051730">
    <property type="entry name" value="NASP-like"/>
</dbReference>
<dbReference type="Proteomes" id="UP000263326">
    <property type="component" value="Segment"/>
</dbReference>
<evidence type="ECO:0000313" key="4">
    <source>
        <dbReference type="EMBL" id="AXG67032.1"/>
    </source>
</evidence>
<evidence type="ECO:0000256" key="3">
    <source>
        <dbReference type="SAM" id="MobiDB-lite"/>
    </source>
</evidence>
<sequence>MNSSQTFGTASHTASVTDQNLNAGSPATKSTVIVVLCPTVNGNQIFRAENNGNVSQTVAQGKALNRLTDLLSMAGDNAGHELMSAAASIDERCKLKDSAAMILRYTVNGSVERLQKTLSEALFKVGEKAANDNTTLASYASRFGVHAIAVSAESNSYAVVTAIRDQLEAFDRNESNFVVAQKASVEQINAPVIDWSATSANVVLEGAALSFVVRSEKTRVNFLINPIKGNNVVSNDQKALSVFSRENQASVTMEEKVAALEALGYDLGAMPDEEIALSYDSERVDFLEGAGVEVNSSDEGETDDAEEGEEESEEGEEEEEEEDEEEFSASETLAEILTNAQLDRAQLKKLVFLAGGKVFTTDTEESLTVKLLELVEEKDYSEFFQFALDANERLGGVDGFADFLHAESVLATDEDEDDEGEEGEEGEDEDDSDEDDSEDEDEDDSGEDEGEDEDDSEEDLSFNAVVEFIELIGGDLNREVIRAIARSESFGLKTYKNEDAAAIFERVVEVLNNNEISPEDFEQLIHDLAQIEVVADAYPEWAEYEVNPTDYTELFAYEGGSLTHEQRVAALEAAGNDLEGMGMVAVLKLFEDYRRENGYGQESEEAEDETYALDSGEGETDDEGEEAGDEESEESEEESEEEESEDENDEAFVSESSENDLGTFLRVRQEQMLLVNFALTDRSTFEDLAEELRDQNGVDYRVPINMNDEAEGSMYLPLTVASDLLSGSAALPFMSDRKTFNVEDYAEKMANTMRGQISALLYEGRLEAGQDPYTSGLVLGDFVEDEDEDLNEDELSSEYLSELVGDHIPMASLYNAHVGVRPVVVDTESTVLNTIVLNIAMPCIWGIGKKKVKDLVISTYNRVLAHIGETDIKVYVGFTLNAGSLVSDENLQSVVRSVGEMASEEIAVHSFTTNDVQRIEESEDLVEAAHSVGTENLPLALLSSGIADAAFANGGDLIVILSPVGDSDDEDDSDSDEDEDEDESEE</sequence>
<keyword evidence="5" id="KW-1185">Reference proteome</keyword>
<feature type="compositionally biased region" description="Acidic residues" evidence="3">
    <location>
        <begin position="412"/>
        <end position="460"/>
    </location>
</feature>
<organism evidence="4 5">
    <name type="scientific">Dickeya phage vB_DsoM_JA29</name>
    <dbReference type="NCBI Taxonomy" id="2283031"/>
    <lineage>
        <taxon>Viruses</taxon>
        <taxon>Duplodnaviria</taxon>
        <taxon>Heunggongvirae</taxon>
        <taxon>Uroviricota</taxon>
        <taxon>Caudoviricetes</taxon>
        <taxon>Salmondvirus</taxon>
        <taxon>Salmondvirus JA29</taxon>
    </lineage>
</organism>
<name>A0A384ZXR7_9CAUD</name>
<feature type="compositionally biased region" description="Acidic residues" evidence="3">
    <location>
        <begin position="602"/>
        <end position="652"/>
    </location>
</feature>
<evidence type="ECO:0000256" key="1">
    <source>
        <dbReference type="ARBA" id="ARBA00022737"/>
    </source>
</evidence>
<dbReference type="EMBL" id="MH460461">
    <property type="protein sequence ID" value="AXG67032.1"/>
    <property type="molecule type" value="Genomic_DNA"/>
</dbReference>
<protein>
    <submittedName>
        <fullName evidence="4">Uncharacterized protein</fullName>
    </submittedName>
</protein>
<proteinExistence type="predicted"/>
<evidence type="ECO:0000313" key="5">
    <source>
        <dbReference type="Proteomes" id="UP000263326"/>
    </source>
</evidence>
<gene>
    <name evidence="4" type="ORF">JA29_306</name>
</gene>
<feature type="region of interest" description="Disordered" evidence="3">
    <location>
        <begin position="410"/>
        <end position="460"/>
    </location>
</feature>
<dbReference type="GO" id="GO:0006335">
    <property type="term" value="P:DNA replication-dependent chromatin assembly"/>
    <property type="evidence" value="ECO:0007669"/>
    <property type="project" value="TreeGrafter"/>
</dbReference>
<feature type="region of interest" description="Disordered" evidence="3">
    <location>
        <begin position="1"/>
        <end position="22"/>
    </location>
</feature>
<dbReference type="PANTHER" id="PTHR15081:SF1">
    <property type="entry name" value="NUCLEAR AUTOANTIGENIC SPERM PROTEIN"/>
    <property type="match status" value="1"/>
</dbReference>
<feature type="region of interest" description="Disordered" evidence="3">
    <location>
        <begin position="598"/>
        <end position="656"/>
    </location>
</feature>
<dbReference type="GO" id="GO:0042393">
    <property type="term" value="F:histone binding"/>
    <property type="evidence" value="ECO:0007669"/>
    <property type="project" value="TreeGrafter"/>
</dbReference>
<accession>A0A384ZXR7</accession>
<feature type="compositionally biased region" description="Acidic residues" evidence="3">
    <location>
        <begin position="966"/>
        <end position="986"/>
    </location>
</feature>
<reference evidence="4 5" key="1">
    <citation type="journal article" date="2018" name="Front. Microbiol.">
        <title>Jumbo Bacteriophages Are Represented Within an Increasing Diversity of Environmental Viruses Infecting the Emerging Phytopathogen, Dickeya solani.</title>
        <authorList>
            <person name="Day A.W."/>
            <person name="Ahn J."/>
            <person name="Salmond G.P.C."/>
        </authorList>
    </citation>
    <scope>NUCLEOTIDE SEQUENCE [LARGE SCALE GENOMIC DNA]</scope>
</reference>
<keyword evidence="2" id="KW-0802">TPR repeat</keyword>
<dbReference type="PANTHER" id="PTHR15081">
    <property type="entry name" value="NUCLEAR AUTOANTIGENIC SPERM PROTEIN NASP -RELATED"/>
    <property type="match status" value="1"/>
</dbReference>
<feature type="region of interest" description="Disordered" evidence="3">
    <location>
        <begin position="290"/>
        <end position="330"/>
    </location>
</feature>
<feature type="compositionally biased region" description="Acidic residues" evidence="3">
    <location>
        <begin position="296"/>
        <end position="328"/>
    </location>
</feature>
<keyword evidence="1" id="KW-0677">Repeat</keyword>
<feature type="region of interest" description="Disordered" evidence="3">
    <location>
        <begin position="962"/>
        <end position="986"/>
    </location>
</feature>
<evidence type="ECO:0000256" key="2">
    <source>
        <dbReference type="ARBA" id="ARBA00022803"/>
    </source>
</evidence>